<sequence>MQMIPFTGVYEIKQFVRGNSKTNRGYSEQTVRQNLKINIMQWYEQKPVLLASTRLGTIDECKRWSQTDKKYMNVLRSNIVTTALVHGARNVL</sequence>
<dbReference type="EMBL" id="VTPC01005661">
    <property type="protein sequence ID" value="KAF2895773.1"/>
    <property type="molecule type" value="Genomic_DNA"/>
</dbReference>
<comment type="caution">
    <text evidence="1">The sequence shown here is derived from an EMBL/GenBank/DDBJ whole genome shotgun (WGS) entry which is preliminary data.</text>
</comment>
<proteinExistence type="predicted"/>
<evidence type="ECO:0000313" key="1">
    <source>
        <dbReference type="EMBL" id="KAF2895773.1"/>
    </source>
</evidence>
<dbReference type="AlphaFoldDB" id="A0A8K0D3C7"/>
<reference evidence="1" key="1">
    <citation type="submission" date="2019-08" db="EMBL/GenBank/DDBJ databases">
        <title>The genome of the North American firefly Photinus pyralis.</title>
        <authorList>
            <consortium name="Photinus pyralis genome working group"/>
            <person name="Fallon T.R."/>
            <person name="Sander Lower S.E."/>
            <person name="Weng J.-K."/>
        </authorList>
    </citation>
    <scope>NUCLEOTIDE SEQUENCE</scope>
    <source>
        <strain evidence="1">TRF0915ILg1</strain>
        <tissue evidence="1">Whole body</tissue>
    </source>
</reference>
<organism evidence="1 2">
    <name type="scientific">Ignelater luminosus</name>
    <name type="common">Cucubano</name>
    <name type="synonym">Pyrophorus luminosus</name>
    <dbReference type="NCBI Taxonomy" id="2038154"/>
    <lineage>
        <taxon>Eukaryota</taxon>
        <taxon>Metazoa</taxon>
        <taxon>Ecdysozoa</taxon>
        <taxon>Arthropoda</taxon>
        <taxon>Hexapoda</taxon>
        <taxon>Insecta</taxon>
        <taxon>Pterygota</taxon>
        <taxon>Neoptera</taxon>
        <taxon>Endopterygota</taxon>
        <taxon>Coleoptera</taxon>
        <taxon>Polyphaga</taxon>
        <taxon>Elateriformia</taxon>
        <taxon>Elateroidea</taxon>
        <taxon>Elateridae</taxon>
        <taxon>Agrypninae</taxon>
        <taxon>Pyrophorini</taxon>
        <taxon>Ignelater</taxon>
    </lineage>
</organism>
<gene>
    <name evidence="1" type="ORF">ILUMI_10402</name>
</gene>
<evidence type="ECO:0000313" key="2">
    <source>
        <dbReference type="Proteomes" id="UP000801492"/>
    </source>
</evidence>
<protein>
    <submittedName>
        <fullName evidence="1">Uncharacterized protein</fullName>
    </submittedName>
</protein>
<keyword evidence="2" id="KW-1185">Reference proteome</keyword>
<name>A0A8K0D3C7_IGNLU</name>
<dbReference type="Proteomes" id="UP000801492">
    <property type="component" value="Unassembled WGS sequence"/>
</dbReference>
<dbReference type="OrthoDB" id="6743170at2759"/>
<dbReference type="PANTHER" id="PTHR47272">
    <property type="entry name" value="DDE_TNP_1_7 DOMAIN-CONTAINING PROTEIN"/>
    <property type="match status" value="1"/>
</dbReference>
<accession>A0A8K0D3C7</accession>
<dbReference type="PANTHER" id="PTHR47272:SF2">
    <property type="entry name" value="PIGGYBAC TRANSPOSABLE ELEMENT-DERIVED PROTEIN 3-LIKE"/>
    <property type="match status" value="1"/>
</dbReference>